<gene>
    <name evidence="1" type="ORF">RNA01_20570</name>
</gene>
<comment type="caution">
    <text evidence="1">The sequence shown here is derived from an EMBL/GenBank/DDBJ whole genome shotgun (WGS) entry which is preliminary data.</text>
</comment>
<reference evidence="1 2" key="1">
    <citation type="submission" date="2019-07" db="EMBL/GenBank/DDBJ databases">
        <title>Whole genome shotgun sequence of Rhizobium naphthalenivorans NBRC 107585.</title>
        <authorList>
            <person name="Hosoyama A."/>
            <person name="Uohara A."/>
            <person name="Ohji S."/>
            <person name="Ichikawa N."/>
        </authorList>
    </citation>
    <scope>NUCLEOTIDE SEQUENCE [LARGE SCALE GENOMIC DNA]</scope>
    <source>
        <strain evidence="1 2">NBRC 107585</strain>
    </source>
</reference>
<dbReference type="Proteomes" id="UP000321717">
    <property type="component" value="Unassembled WGS sequence"/>
</dbReference>
<protein>
    <submittedName>
        <fullName evidence="1">Uncharacterized protein</fullName>
    </submittedName>
</protein>
<evidence type="ECO:0000313" key="2">
    <source>
        <dbReference type="Proteomes" id="UP000321717"/>
    </source>
</evidence>
<dbReference type="EMBL" id="BJZP01000008">
    <property type="protein sequence ID" value="GEO85125.1"/>
    <property type="molecule type" value="Genomic_DNA"/>
</dbReference>
<dbReference type="AlphaFoldDB" id="A0A512HI51"/>
<sequence length="252" mass="28036">MILEALNYAASWPLTTPGHRPFIRYSVNLWSRAARCSSDWRTHEENCKAAVLAAVAGLKQRRTAVVLGSGLLRDVPIIELSRAFDTVVLFDLVHLASVRSWLARKRLKNIRLIERDLSGYADLAAGKEPDPLGFLRQLPYLDFVVSANLLSQIGMGASKRLERDANQSTMPDDTVARLIRAHLAGLGNLAADICLLTDIAYEVIDRTGKVHERFDLLHGVAVPEHCAEWLWPVAPLGEESKDYRVVHRVIAA</sequence>
<name>A0A512HI51_9HYPH</name>
<keyword evidence="2" id="KW-1185">Reference proteome</keyword>
<proteinExistence type="predicted"/>
<organism evidence="1 2">
    <name type="scientific">Ciceribacter naphthalenivorans</name>
    <dbReference type="NCBI Taxonomy" id="1118451"/>
    <lineage>
        <taxon>Bacteria</taxon>
        <taxon>Pseudomonadati</taxon>
        <taxon>Pseudomonadota</taxon>
        <taxon>Alphaproteobacteria</taxon>
        <taxon>Hyphomicrobiales</taxon>
        <taxon>Rhizobiaceae</taxon>
        <taxon>Ciceribacter</taxon>
    </lineage>
</organism>
<dbReference type="RefSeq" id="WP_147180098.1">
    <property type="nucleotide sequence ID" value="NZ_BJZP01000008.1"/>
</dbReference>
<accession>A0A512HI51</accession>
<dbReference type="OrthoDB" id="5449792at2"/>
<evidence type="ECO:0000313" key="1">
    <source>
        <dbReference type="EMBL" id="GEO85125.1"/>
    </source>
</evidence>